<dbReference type="STRING" id="112090.W4GEQ0"/>
<evidence type="ECO:0000313" key="1">
    <source>
        <dbReference type="EMBL" id="ETV77539.1"/>
    </source>
</evidence>
<gene>
    <name evidence="1" type="ORF">H257_08476</name>
</gene>
<dbReference type="RefSeq" id="XP_009832649.1">
    <property type="nucleotide sequence ID" value="XM_009834347.1"/>
</dbReference>
<dbReference type="GeneID" id="20810472"/>
<dbReference type="VEuPathDB" id="FungiDB:H257_08476"/>
<accession>W4GEQ0</accession>
<dbReference type="EMBL" id="KI913132">
    <property type="protein sequence ID" value="ETV77539.1"/>
    <property type="molecule type" value="Genomic_DNA"/>
</dbReference>
<dbReference type="AlphaFoldDB" id="W4GEQ0"/>
<name>W4GEQ0_APHAT</name>
<proteinExistence type="predicted"/>
<dbReference type="OrthoDB" id="99548at2759"/>
<organism evidence="1">
    <name type="scientific">Aphanomyces astaci</name>
    <name type="common">Crayfish plague agent</name>
    <dbReference type="NCBI Taxonomy" id="112090"/>
    <lineage>
        <taxon>Eukaryota</taxon>
        <taxon>Sar</taxon>
        <taxon>Stramenopiles</taxon>
        <taxon>Oomycota</taxon>
        <taxon>Saprolegniomycetes</taxon>
        <taxon>Saprolegniales</taxon>
        <taxon>Verrucalvaceae</taxon>
        <taxon>Aphanomyces</taxon>
    </lineage>
</organism>
<protein>
    <submittedName>
        <fullName evidence="1">Uncharacterized protein</fullName>
    </submittedName>
</protein>
<reference evidence="1" key="1">
    <citation type="submission" date="2013-12" db="EMBL/GenBank/DDBJ databases">
        <title>The Genome Sequence of Aphanomyces astaci APO3.</title>
        <authorList>
            <consortium name="The Broad Institute Genomics Platform"/>
            <person name="Russ C."/>
            <person name="Tyler B."/>
            <person name="van West P."/>
            <person name="Dieguez-Uribeondo J."/>
            <person name="Young S.K."/>
            <person name="Zeng Q."/>
            <person name="Gargeya S."/>
            <person name="Fitzgerald M."/>
            <person name="Abouelleil A."/>
            <person name="Alvarado L."/>
            <person name="Chapman S.B."/>
            <person name="Gainer-Dewar J."/>
            <person name="Goldberg J."/>
            <person name="Griggs A."/>
            <person name="Gujja S."/>
            <person name="Hansen M."/>
            <person name="Howarth C."/>
            <person name="Imamovic A."/>
            <person name="Ireland A."/>
            <person name="Larimer J."/>
            <person name="McCowan C."/>
            <person name="Murphy C."/>
            <person name="Pearson M."/>
            <person name="Poon T.W."/>
            <person name="Priest M."/>
            <person name="Roberts A."/>
            <person name="Saif S."/>
            <person name="Shea T."/>
            <person name="Sykes S."/>
            <person name="Wortman J."/>
            <person name="Nusbaum C."/>
            <person name="Birren B."/>
        </authorList>
    </citation>
    <scope>NUCLEOTIDE SEQUENCE [LARGE SCALE GENOMIC DNA]</scope>
    <source>
        <strain evidence="1">APO3</strain>
    </source>
</reference>
<sequence>MTISRRVFCTFCDCSCGNAPFSSAYKWPLEFTRDFRSRGHRCLLQCCAARSPCACNLVMRVAGSFTDLEIERFMCFSRVEDARSQGLDMGPVDSTALRAMVATTTLPRQEAHAIIPKPPLAECLFDVDVAAVASSLIVPSSSGTLYTFKSYLVMTEVEAQVVVGWAQSPLFTITSAPPLLPTLSLFALCECRCSYFSTDYIRMNKSCGRKELRCFPHCCPDHMPYNSCNVPLHIRLLSASADWTVLARVELATSTLAIGDVLSLDALQTDTNWILGAKMDYYDDDIEDGDIYAFQSSHQIGERQVVMGWPYSWTSTASHTNREQMHVWTAYAMESTGTDLRVQGVVSSAAFSVVSYRRRRTTTTTDSSS</sequence>